<feature type="transmembrane region" description="Helical" evidence="1">
    <location>
        <begin position="16"/>
        <end position="38"/>
    </location>
</feature>
<dbReference type="InterPro" id="IPR005325">
    <property type="entry name" value="DUF308_memb"/>
</dbReference>
<reference evidence="2 3" key="1">
    <citation type="submission" date="2019-03" db="EMBL/GenBank/DDBJ databases">
        <title>San Antonio Military Medical Center submission to MRSN (WRAIR), pending publication.</title>
        <authorList>
            <person name="Blyth D.M."/>
            <person name="Mccarthy S.L."/>
            <person name="Schall S.E."/>
            <person name="Stam J.A."/>
            <person name="Ong A.C."/>
            <person name="Mcgann P.T."/>
        </authorList>
    </citation>
    <scope>NUCLEOTIDE SEQUENCE [LARGE SCALE GENOMIC DNA]</scope>
    <source>
        <strain evidence="2 3">MRSN571793</strain>
    </source>
</reference>
<feature type="transmembrane region" description="Helical" evidence="1">
    <location>
        <begin position="97"/>
        <end position="118"/>
    </location>
</feature>
<keyword evidence="1" id="KW-0472">Membrane</keyword>
<dbReference type="STRING" id="1121485.GCA_000426485_02724"/>
<feature type="transmembrane region" description="Helical" evidence="1">
    <location>
        <begin position="72"/>
        <end position="91"/>
    </location>
</feature>
<dbReference type="PANTHER" id="PTHR34989:SF1">
    <property type="entry name" value="PROTEIN HDED"/>
    <property type="match status" value="1"/>
</dbReference>
<dbReference type="RefSeq" id="WP_026626591.1">
    <property type="nucleotide sequence ID" value="NZ_AP028867.1"/>
</dbReference>
<sequence>MDKHLLSSFRSNVKNWWVSLIVGIIAVVLGLVCPFTPIATFATLSLFFVISFFVGGISEIAFAISNRAVLKNWGWILAMGIIDFIFAIVLLSNPLLAPLILSYLIAFWLLLQSIWSVGMSLDLQSIKGSGWGWLLALSILGVLASLLLLFRPEVAALFTVYILSLGFFCYGIFRIYLAVRLKSLDKYLPKDED</sequence>
<dbReference type="GO" id="GO:0005886">
    <property type="term" value="C:plasma membrane"/>
    <property type="evidence" value="ECO:0007669"/>
    <property type="project" value="TreeGrafter"/>
</dbReference>
<dbReference type="Pfam" id="PF03729">
    <property type="entry name" value="DUF308"/>
    <property type="match status" value="2"/>
</dbReference>
<dbReference type="Proteomes" id="UP000297861">
    <property type="component" value="Unassembled WGS sequence"/>
</dbReference>
<dbReference type="EMBL" id="SOML01000013">
    <property type="protein sequence ID" value="TFD93211.1"/>
    <property type="molecule type" value="Genomic_DNA"/>
</dbReference>
<keyword evidence="3" id="KW-1185">Reference proteome</keyword>
<dbReference type="OrthoDB" id="7059775at2"/>
<organism evidence="2 3">
    <name type="scientific">Dysgonomonas capnocytophagoides</name>
    <dbReference type="NCBI Taxonomy" id="45254"/>
    <lineage>
        <taxon>Bacteria</taxon>
        <taxon>Pseudomonadati</taxon>
        <taxon>Bacteroidota</taxon>
        <taxon>Bacteroidia</taxon>
        <taxon>Bacteroidales</taxon>
        <taxon>Dysgonomonadaceae</taxon>
        <taxon>Dysgonomonas</taxon>
    </lineage>
</organism>
<proteinExistence type="predicted"/>
<evidence type="ECO:0000313" key="3">
    <source>
        <dbReference type="Proteomes" id="UP000297861"/>
    </source>
</evidence>
<keyword evidence="1" id="KW-1133">Transmembrane helix</keyword>
<feature type="transmembrane region" description="Helical" evidence="1">
    <location>
        <begin position="156"/>
        <end position="177"/>
    </location>
</feature>
<comment type="caution">
    <text evidence="2">The sequence shown here is derived from an EMBL/GenBank/DDBJ whole genome shotgun (WGS) entry which is preliminary data.</text>
</comment>
<accession>A0A4Y8KX32</accession>
<dbReference type="PANTHER" id="PTHR34989">
    <property type="entry name" value="PROTEIN HDED"/>
    <property type="match status" value="1"/>
</dbReference>
<feature type="transmembrane region" description="Helical" evidence="1">
    <location>
        <begin position="44"/>
        <end position="65"/>
    </location>
</feature>
<gene>
    <name evidence="2" type="ORF">E2605_17165</name>
</gene>
<feature type="transmembrane region" description="Helical" evidence="1">
    <location>
        <begin position="130"/>
        <end position="150"/>
    </location>
</feature>
<name>A0A4Y8KX32_9BACT</name>
<keyword evidence="1" id="KW-0812">Transmembrane</keyword>
<evidence type="ECO:0000313" key="2">
    <source>
        <dbReference type="EMBL" id="TFD93211.1"/>
    </source>
</evidence>
<protein>
    <recommendedName>
        <fullName evidence="4">HdeD family acid-resistance protein</fullName>
    </recommendedName>
</protein>
<evidence type="ECO:0008006" key="4">
    <source>
        <dbReference type="Google" id="ProtNLM"/>
    </source>
</evidence>
<dbReference type="AlphaFoldDB" id="A0A4Y8KX32"/>
<dbReference type="InterPro" id="IPR052712">
    <property type="entry name" value="Acid_resist_chaperone_HdeD"/>
</dbReference>
<evidence type="ECO:0000256" key="1">
    <source>
        <dbReference type="SAM" id="Phobius"/>
    </source>
</evidence>